<evidence type="ECO:0000313" key="3">
    <source>
        <dbReference type="Proteomes" id="UP000247790"/>
    </source>
</evidence>
<accession>A0A2V4VCX7</accession>
<dbReference type="Proteomes" id="UP000509327">
    <property type="component" value="Chromosome"/>
</dbReference>
<evidence type="ECO:0000313" key="2">
    <source>
        <dbReference type="EMBL" id="QKS55818.1"/>
    </source>
</evidence>
<evidence type="ECO:0000313" key="1">
    <source>
        <dbReference type="EMBL" id="PYE51422.1"/>
    </source>
</evidence>
<reference evidence="2 4" key="2">
    <citation type="submission" date="2020-06" db="EMBL/GenBank/DDBJ databases">
        <title>Complete genome of Paenibacillus barcinonensis KACC11450.</title>
        <authorList>
            <person name="Kim M."/>
            <person name="Park Y.-J."/>
            <person name="Shin J.-H."/>
        </authorList>
    </citation>
    <scope>NUCLEOTIDE SEQUENCE [LARGE SCALE GENOMIC DNA]</scope>
    <source>
        <strain evidence="2 4">KACC11450</strain>
    </source>
</reference>
<reference evidence="1 3" key="1">
    <citation type="submission" date="2018-06" db="EMBL/GenBank/DDBJ databases">
        <title>Genomic Encyclopedia of Type Strains, Phase III (KMG-III): the genomes of soil and plant-associated and newly described type strains.</title>
        <authorList>
            <person name="Whitman W."/>
        </authorList>
    </citation>
    <scope>NUCLEOTIDE SEQUENCE [LARGE SCALE GENOMIC DNA]</scope>
    <source>
        <strain evidence="1 3">CECT 7022</strain>
    </source>
</reference>
<protein>
    <submittedName>
        <fullName evidence="1">Uncharacterized protein</fullName>
    </submittedName>
</protein>
<evidence type="ECO:0000313" key="4">
    <source>
        <dbReference type="Proteomes" id="UP000509327"/>
    </source>
</evidence>
<sequence>MRSINDATYELKSGEEKPIEPINKAILYLTVIEMMFEVLQYNEVDQSELVDALIMLGFDPMEILYETNTIRSFQKICKAFSELHLTDEELTTFIQT</sequence>
<dbReference type="Proteomes" id="UP000247790">
    <property type="component" value="Unassembled WGS sequence"/>
</dbReference>
<name>A0A2V4VCX7_PAEBA</name>
<dbReference type="EMBL" id="QJSW01000002">
    <property type="protein sequence ID" value="PYE51422.1"/>
    <property type="molecule type" value="Genomic_DNA"/>
</dbReference>
<dbReference type="OrthoDB" id="2650250at2"/>
<dbReference type="AlphaFoldDB" id="A0A2V4VCX7"/>
<organism evidence="1 3">
    <name type="scientific">Paenibacillus barcinonensis</name>
    <dbReference type="NCBI Taxonomy" id="198119"/>
    <lineage>
        <taxon>Bacteria</taxon>
        <taxon>Bacillati</taxon>
        <taxon>Bacillota</taxon>
        <taxon>Bacilli</taxon>
        <taxon>Bacillales</taxon>
        <taxon>Paenibacillaceae</taxon>
        <taxon>Paenibacillus</taxon>
    </lineage>
</organism>
<dbReference type="EMBL" id="CP054614">
    <property type="protein sequence ID" value="QKS55818.1"/>
    <property type="molecule type" value="Genomic_DNA"/>
</dbReference>
<gene>
    <name evidence="1" type="ORF">DFQ00_102216</name>
    <name evidence="2" type="ORF">HUB98_05395</name>
</gene>
<proteinExistence type="predicted"/>
<dbReference type="RefSeq" id="WP_146236097.1">
    <property type="nucleotide sequence ID" value="NZ_CP054614.1"/>
</dbReference>
<keyword evidence="4" id="KW-1185">Reference proteome</keyword>